<keyword evidence="14" id="KW-0969">Cilium</keyword>
<dbReference type="Proteomes" id="UP001056429">
    <property type="component" value="Unassembled WGS sequence"/>
</dbReference>
<evidence type="ECO:0000256" key="5">
    <source>
        <dbReference type="ARBA" id="ARBA00022692"/>
    </source>
</evidence>
<dbReference type="PANTHER" id="PTHR30587">
    <property type="entry name" value="FLAGELLAR BIOSYNTHETIC PROTEIN FLIP"/>
    <property type="match status" value="1"/>
</dbReference>
<feature type="transmembrane region" description="Helical" evidence="12">
    <location>
        <begin position="60"/>
        <end position="87"/>
    </location>
</feature>
<keyword evidence="10" id="KW-0975">Bacterial flagellum</keyword>
<feature type="transmembrane region" description="Helical" evidence="12">
    <location>
        <begin position="244"/>
        <end position="262"/>
    </location>
</feature>
<evidence type="ECO:0000256" key="10">
    <source>
        <dbReference type="ARBA" id="ARBA00023143"/>
    </source>
</evidence>
<evidence type="ECO:0000256" key="13">
    <source>
        <dbReference type="SAM" id="SignalP"/>
    </source>
</evidence>
<sequence length="271" mass="30312">MKINKKIIRFVLILFLFLIVLGSFKAFAEPGDGNTIPIPKINVDITSPDSPQEYVDNIKLLILLTVLTLLPSIVIMTTGFTRIIIVLSLLKNAMGVQQAIPKQVLMGLALFLTFFIMSPTFTKVNDEAIQPYLKNEISQEEAIKIGEKPIKKFMLDQTLVNDLEMFVELGHFEDTVITTVEDGITKVDYSEVPIQALIPAFMISELKTAFQIGFLLFIPFLIIDIVTGSVLMSMGMMMVPPVMVSLPFKILLFVLVDGWHLLVKSLILSFS</sequence>
<keyword evidence="7 12" id="KW-0653">Protein transport</keyword>
<dbReference type="PRINTS" id="PR01302">
    <property type="entry name" value="TYPE3IMPPROT"/>
</dbReference>
<evidence type="ECO:0000256" key="11">
    <source>
        <dbReference type="ARBA" id="ARBA00023225"/>
    </source>
</evidence>
<dbReference type="GO" id="GO:0005886">
    <property type="term" value="C:plasma membrane"/>
    <property type="evidence" value="ECO:0007669"/>
    <property type="project" value="UniProtKB-SubCell"/>
</dbReference>
<feature type="transmembrane region" description="Helical" evidence="12">
    <location>
        <begin position="99"/>
        <end position="117"/>
    </location>
</feature>
<gene>
    <name evidence="12 14" type="primary">fliP</name>
    <name evidence="14" type="ORF">KDK92_23335</name>
</gene>
<keyword evidence="13" id="KW-0732">Signal</keyword>
<dbReference type="GO" id="GO:0009306">
    <property type="term" value="P:protein secretion"/>
    <property type="evidence" value="ECO:0007669"/>
    <property type="project" value="UniProtKB-UniRule"/>
</dbReference>
<evidence type="ECO:0000313" key="14">
    <source>
        <dbReference type="EMBL" id="MCM1992660.1"/>
    </source>
</evidence>
<dbReference type="Pfam" id="PF00813">
    <property type="entry name" value="FliP"/>
    <property type="match status" value="1"/>
</dbReference>
<dbReference type="PROSITE" id="PS01060">
    <property type="entry name" value="FLIP_1"/>
    <property type="match status" value="1"/>
</dbReference>
<comment type="function">
    <text evidence="12">Plays a role in the flagellum-specific transport system.</text>
</comment>
<name>A0A9J6P928_9CLOT</name>
<keyword evidence="15" id="KW-1185">Reference proteome</keyword>
<dbReference type="InterPro" id="IPR005837">
    <property type="entry name" value="FliP"/>
</dbReference>
<organism evidence="14 15">
    <name type="scientific">Oceanirhabdus seepicola</name>
    <dbReference type="NCBI Taxonomy" id="2828781"/>
    <lineage>
        <taxon>Bacteria</taxon>
        <taxon>Bacillati</taxon>
        <taxon>Bacillota</taxon>
        <taxon>Clostridia</taxon>
        <taxon>Eubacteriales</taxon>
        <taxon>Clostridiaceae</taxon>
        <taxon>Oceanirhabdus</taxon>
    </lineage>
</organism>
<evidence type="ECO:0000256" key="7">
    <source>
        <dbReference type="ARBA" id="ARBA00022927"/>
    </source>
</evidence>
<evidence type="ECO:0000313" key="15">
    <source>
        <dbReference type="Proteomes" id="UP001056429"/>
    </source>
</evidence>
<reference evidence="14" key="2">
    <citation type="submission" date="2021-04" db="EMBL/GenBank/DDBJ databases">
        <authorList>
            <person name="Dong X."/>
        </authorList>
    </citation>
    <scope>NUCLEOTIDE SEQUENCE</scope>
    <source>
        <strain evidence="14">ZWT</strain>
    </source>
</reference>
<keyword evidence="14" id="KW-0966">Cell projection</keyword>
<reference evidence="14" key="1">
    <citation type="journal article" date="2021" name="mSystems">
        <title>Bacteria and Archaea Synergistically Convert Glycine Betaine to Biogenic Methane in the Formosa Cold Seep of the South China Sea.</title>
        <authorList>
            <person name="Li L."/>
            <person name="Zhang W."/>
            <person name="Zhang S."/>
            <person name="Song L."/>
            <person name="Sun Q."/>
            <person name="Zhang H."/>
            <person name="Xiang H."/>
            <person name="Dong X."/>
        </authorList>
    </citation>
    <scope>NUCLEOTIDE SEQUENCE</scope>
    <source>
        <strain evidence="14">ZWT</strain>
    </source>
</reference>
<comment type="similarity">
    <text evidence="1 12">Belongs to the FliP/MopC/SpaP family.</text>
</comment>
<proteinExistence type="inferred from homology"/>
<evidence type="ECO:0000256" key="4">
    <source>
        <dbReference type="ARBA" id="ARBA00022475"/>
    </source>
</evidence>
<keyword evidence="5 12" id="KW-0812">Transmembrane</keyword>
<dbReference type="GO" id="GO:0044781">
    <property type="term" value="P:bacterial-type flagellum organization"/>
    <property type="evidence" value="ECO:0007669"/>
    <property type="project" value="UniProtKB-UniRule"/>
</dbReference>
<dbReference type="AlphaFoldDB" id="A0A9J6P928"/>
<comment type="subcellular location">
    <subcellularLocation>
        <location evidence="12">Cell membrane</location>
        <topology evidence="12">Multi-pass membrane protein</topology>
    </subcellularLocation>
    <subcellularLocation>
        <location evidence="12">Bacterial flagellum basal body</location>
    </subcellularLocation>
</comment>
<keyword evidence="14" id="KW-0282">Flagellum</keyword>
<dbReference type="RefSeq" id="WP_250861834.1">
    <property type="nucleotide sequence ID" value="NZ_JAGSOJ010000007.1"/>
</dbReference>
<evidence type="ECO:0000256" key="9">
    <source>
        <dbReference type="ARBA" id="ARBA00023136"/>
    </source>
</evidence>
<evidence type="ECO:0000256" key="12">
    <source>
        <dbReference type="RuleBase" id="RU362069"/>
    </source>
</evidence>
<keyword evidence="4 12" id="KW-1003">Cell membrane</keyword>
<keyword evidence="11 12" id="KW-1006">Bacterial flagellum protein export</keyword>
<evidence type="ECO:0000256" key="1">
    <source>
        <dbReference type="ARBA" id="ARBA00006257"/>
    </source>
</evidence>
<keyword evidence="9 12" id="KW-0472">Membrane</keyword>
<keyword evidence="8 12" id="KW-1133">Transmembrane helix</keyword>
<feature type="signal peptide" evidence="13">
    <location>
        <begin position="1"/>
        <end position="28"/>
    </location>
</feature>
<accession>A0A9J6P928</accession>
<dbReference type="PROSITE" id="PS01061">
    <property type="entry name" value="FLIP_2"/>
    <property type="match status" value="1"/>
</dbReference>
<dbReference type="NCBIfam" id="TIGR01103">
    <property type="entry name" value="fliP"/>
    <property type="match status" value="1"/>
</dbReference>
<dbReference type="GO" id="GO:0009425">
    <property type="term" value="C:bacterial-type flagellum basal body"/>
    <property type="evidence" value="ECO:0007669"/>
    <property type="project" value="UniProtKB-SubCell"/>
</dbReference>
<feature type="transmembrane region" description="Helical" evidence="12">
    <location>
        <begin position="209"/>
        <end position="232"/>
    </location>
</feature>
<evidence type="ECO:0000256" key="6">
    <source>
        <dbReference type="ARBA" id="ARBA00022795"/>
    </source>
</evidence>
<dbReference type="NCBIfam" id="NF009438">
    <property type="entry name" value="PRK12797.1"/>
    <property type="match status" value="1"/>
</dbReference>
<keyword evidence="3 12" id="KW-0813">Transport</keyword>
<keyword evidence="6 12" id="KW-1005">Bacterial flagellum biogenesis</keyword>
<protein>
    <recommendedName>
        <fullName evidence="2 12">Flagellar biosynthetic protein FliP</fullName>
    </recommendedName>
</protein>
<evidence type="ECO:0000256" key="8">
    <source>
        <dbReference type="ARBA" id="ARBA00022989"/>
    </source>
</evidence>
<dbReference type="EMBL" id="JAGSOJ010000007">
    <property type="protein sequence ID" value="MCM1992660.1"/>
    <property type="molecule type" value="Genomic_DNA"/>
</dbReference>
<dbReference type="InterPro" id="IPR005838">
    <property type="entry name" value="T3SS_IM_P"/>
</dbReference>
<evidence type="ECO:0000256" key="3">
    <source>
        <dbReference type="ARBA" id="ARBA00022448"/>
    </source>
</evidence>
<feature type="chain" id="PRO_5039915245" description="Flagellar biosynthetic protein FliP" evidence="13">
    <location>
        <begin position="29"/>
        <end position="271"/>
    </location>
</feature>
<dbReference type="PRINTS" id="PR00951">
    <property type="entry name" value="FLGBIOSNFLIP"/>
</dbReference>
<comment type="caution">
    <text evidence="14">The sequence shown here is derived from an EMBL/GenBank/DDBJ whole genome shotgun (WGS) entry which is preliminary data.</text>
</comment>
<dbReference type="PANTHER" id="PTHR30587:SF0">
    <property type="entry name" value="FLAGELLAR BIOSYNTHETIC PROTEIN FLIP"/>
    <property type="match status" value="1"/>
</dbReference>
<evidence type="ECO:0000256" key="2">
    <source>
        <dbReference type="ARBA" id="ARBA00021714"/>
    </source>
</evidence>